<evidence type="ECO:0000256" key="1">
    <source>
        <dbReference type="SAM" id="MobiDB-lite"/>
    </source>
</evidence>
<reference evidence="2" key="1">
    <citation type="journal article" date="2020" name="bioRxiv">
        <title>Comparative genomics of Chlamydomonas.</title>
        <authorList>
            <person name="Craig R.J."/>
            <person name="Hasan A.R."/>
            <person name="Ness R.W."/>
            <person name="Keightley P.D."/>
        </authorList>
    </citation>
    <scope>NUCLEOTIDE SEQUENCE</scope>
    <source>
        <strain evidence="2">CCAP 11/173</strain>
    </source>
</reference>
<feature type="region of interest" description="Disordered" evidence="1">
    <location>
        <begin position="371"/>
        <end position="393"/>
    </location>
</feature>
<name>A0A835SGZ7_9CHLO</name>
<organism evidence="2 3">
    <name type="scientific">Chlamydomonas schloesseri</name>
    <dbReference type="NCBI Taxonomy" id="2026947"/>
    <lineage>
        <taxon>Eukaryota</taxon>
        <taxon>Viridiplantae</taxon>
        <taxon>Chlorophyta</taxon>
        <taxon>core chlorophytes</taxon>
        <taxon>Chlorophyceae</taxon>
        <taxon>CS clade</taxon>
        <taxon>Chlamydomonadales</taxon>
        <taxon>Chlamydomonadaceae</taxon>
        <taxon>Chlamydomonas</taxon>
    </lineage>
</organism>
<keyword evidence="3" id="KW-1185">Reference proteome</keyword>
<dbReference type="Proteomes" id="UP000613740">
    <property type="component" value="Unassembled WGS sequence"/>
</dbReference>
<sequence>MMCPTMRSPGSLLQITFSNVALQGPTRLPASSFGAGGRGAAGARQQSSTQQTGLPGTSDAAKANLLKYITAMCPEASFAGYAKQTTLRDDQCSIKIEGPESSLGPAALRLLARPPADLLFRNQTGDLNRLTASALSVRPGQSGNSTTVTSEQVIALITVVEGTSPDETYLTMNSLRDASRCAFLCGLNGLTTHADFAAAAAEFMAAPVGMLASCRPRPYGSTAAETANLVEANCPKLARQRVVALEYPTRAAAALLREHQHIAIGARYRTVVTASVLPLPSPAANLDTNDVYHVIMTMPGLEEGISDRQLVEILEYLQATATAQHGYMASHAFETLLKPQYQGPLMGDDWHAAAGPNTARPARDDSLHFITPSSSRWADNSSTGGGRTSSTDRLPAIASAIQRSTADTLPPGRTAYVLDGHMAQQKQLLGPGAATPAELLSCFAWGTVRLSADQKQQQLVDVVAVDTYDKQIVGSSSIRYLPPKDVGKAVVLVLRFATPTDAASTLAAAWLTAGGIPMALRTNGGELRDSAIYIGRGKGTSKLSVGIAHSSIPNRSYTYAGGSGTPQQSPPATLCVIRNLLNNFPIFSSLESAQAVESQRLYKRQIGLLLHFRTPPLDIQPAPPSPAFNTLDGLGGLDDVLSDDEEPPKHGGRDLAADLAAAHPGPGSGPGGAAAAAAPATGPISAAGGATSAAAATGIATAAAAAAAQRADAALGALRGVTRIRQQVQGTWDGLRALSNQLEDADLSSAPSIAQRMEEAAACIPGHLATASGLSNRLGLTSGPDSPTKAARAQIMQDLTYINATAKMIEQLMESKDATLAALQPVDPMLSDPESDDEDPETKRRRKELAGE</sequence>
<feature type="compositionally biased region" description="Basic and acidic residues" evidence="1">
    <location>
        <begin position="647"/>
        <end position="656"/>
    </location>
</feature>
<protein>
    <submittedName>
        <fullName evidence="2">Uncharacterized protein</fullName>
    </submittedName>
</protein>
<feature type="region of interest" description="Disordered" evidence="1">
    <location>
        <begin position="29"/>
        <end position="57"/>
    </location>
</feature>
<evidence type="ECO:0000313" key="3">
    <source>
        <dbReference type="Proteomes" id="UP000613740"/>
    </source>
</evidence>
<feature type="compositionally biased region" description="Polar residues" evidence="1">
    <location>
        <begin position="371"/>
        <end position="380"/>
    </location>
</feature>
<feature type="compositionally biased region" description="Basic residues" evidence="1">
    <location>
        <begin position="843"/>
        <end position="852"/>
    </location>
</feature>
<comment type="caution">
    <text evidence="2">The sequence shown here is derived from an EMBL/GenBank/DDBJ whole genome shotgun (WGS) entry which is preliminary data.</text>
</comment>
<accession>A0A835SGZ7</accession>
<dbReference type="EMBL" id="JAEHOD010000239">
    <property type="protein sequence ID" value="KAG2422299.1"/>
    <property type="molecule type" value="Genomic_DNA"/>
</dbReference>
<evidence type="ECO:0000313" key="2">
    <source>
        <dbReference type="EMBL" id="KAG2422299.1"/>
    </source>
</evidence>
<feature type="region of interest" description="Disordered" evidence="1">
    <location>
        <begin position="824"/>
        <end position="852"/>
    </location>
</feature>
<feature type="region of interest" description="Disordered" evidence="1">
    <location>
        <begin position="623"/>
        <end position="679"/>
    </location>
</feature>
<gene>
    <name evidence="2" type="ORF">HYH02_015461</name>
</gene>
<proteinExistence type="predicted"/>
<dbReference type="AlphaFoldDB" id="A0A835SGZ7"/>